<dbReference type="GO" id="GO:0000445">
    <property type="term" value="C:THO complex part of transcription export complex"/>
    <property type="evidence" value="ECO:0007669"/>
    <property type="project" value="TreeGrafter"/>
</dbReference>
<feature type="compositionally biased region" description="Basic and acidic residues" evidence="5">
    <location>
        <begin position="1265"/>
        <end position="1278"/>
    </location>
</feature>
<dbReference type="GO" id="GO:0006406">
    <property type="term" value="P:mRNA export from nucleus"/>
    <property type="evidence" value="ECO:0007669"/>
    <property type="project" value="InterPro"/>
</dbReference>
<dbReference type="KEGG" id="cten:18248662"/>
<dbReference type="HOGENOM" id="CLU_003123_1_0_1"/>
<dbReference type="InterPro" id="IPR021726">
    <property type="entry name" value="THO_THOC2_N"/>
</dbReference>
<dbReference type="Pfam" id="PF16134">
    <property type="entry name" value="THOC2_N"/>
    <property type="match status" value="1"/>
</dbReference>
<feature type="domain" description="THO complex subunitTHOC2 N-terminal" evidence="7">
    <location>
        <begin position="620"/>
        <end position="695"/>
    </location>
</feature>
<keyword evidence="10" id="KW-1185">Reference proteome</keyword>
<feature type="compositionally biased region" description="Basic and acidic residues" evidence="5">
    <location>
        <begin position="1289"/>
        <end position="1304"/>
    </location>
</feature>
<dbReference type="GeneID" id="18248662"/>
<dbReference type="GO" id="GO:0003729">
    <property type="term" value="F:mRNA binding"/>
    <property type="evidence" value="ECO:0007669"/>
    <property type="project" value="TreeGrafter"/>
</dbReference>
<name>G3AYU1_CANTC</name>
<dbReference type="PANTHER" id="PTHR21597:SF0">
    <property type="entry name" value="THO COMPLEX SUBUNIT 2"/>
    <property type="match status" value="1"/>
</dbReference>
<evidence type="ECO:0000313" key="10">
    <source>
        <dbReference type="Proteomes" id="UP000000707"/>
    </source>
</evidence>
<keyword evidence="4" id="KW-0539">Nucleus</keyword>
<evidence type="ECO:0000256" key="2">
    <source>
        <dbReference type="ARBA" id="ARBA00007857"/>
    </source>
</evidence>
<dbReference type="STRING" id="590646.G3AYU1"/>
<dbReference type="Pfam" id="PF11732">
    <property type="entry name" value="Thoc2"/>
    <property type="match status" value="1"/>
</dbReference>
<feature type="compositionally biased region" description="Polar residues" evidence="5">
    <location>
        <begin position="1310"/>
        <end position="1326"/>
    </location>
</feature>
<evidence type="ECO:0000256" key="4">
    <source>
        <dbReference type="ARBA" id="ARBA00023242"/>
    </source>
</evidence>
<gene>
    <name evidence="9" type="ORF">CANTEDRAFT_118856</name>
</gene>
<feature type="region of interest" description="Disordered" evidence="5">
    <location>
        <begin position="1265"/>
        <end position="1326"/>
    </location>
</feature>
<accession>G3AYU1</accession>
<dbReference type="OrthoDB" id="29024at2759"/>
<comment type="similarity">
    <text evidence="2">Belongs to the THOC2 family.</text>
</comment>
<protein>
    <recommendedName>
        <fullName evidence="3">THO complex subunit 2</fullName>
    </recommendedName>
</protein>
<feature type="domain" description="THO complex subunit 2 N-terminal" evidence="8">
    <location>
        <begin position="13"/>
        <end position="618"/>
    </location>
</feature>
<feature type="non-terminal residue" evidence="9">
    <location>
        <position position="1326"/>
    </location>
</feature>
<dbReference type="InterPro" id="IPR040007">
    <property type="entry name" value="Tho2"/>
</dbReference>
<evidence type="ECO:0000259" key="7">
    <source>
        <dbReference type="Pfam" id="PF11732"/>
    </source>
</evidence>
<reference evidence="9 10" key="1">
    <citation type="journal article" date="2011" name="Proc. Natl. Acad. Sci. U.S.A.">
        <title>Comparative genomics of xylose-fermenting fungi for enhanced biofuel production.</title>
        <authorList>
            <person name="Wohlbach D.J."/>
            <person name="Kuo A."/>
            <person name="Sato T.K."/>
            <person name="Potts K.M."/>
            <person name="Salamov A.A."/>
            <person name="LaButti K.M."/>
            <person name="Sun H."/>
            <person name="Clum A."/>
            <person name="Pangilinan J.L."/>
            <person name="Lindquist E.A."/>
            <person name="Lucas S."/>
            <person name="Lapidus A."/>
            <person name="Jin M."/>
            <person name="Gunawan C."/>
            <person name="Balan V."/>
            <person name="Dale B.E."/>
            <person name="Jeffries T.W."/>
            <person name="Zinkel R."/>
            <person name="Barry K.W."/>
            <person name="Grigoriev I.V."/>
            <person name="Gasch A.P."/>
        </authorList>
    </citation>
    <scope>NUCLEOTIDE SEQUENCE [LARGE SCALE GENOMIC DNA]</scope>
    <source>
        <strain evidence="10">ATCC 10573 / BCRC 21748 / CBS 615 / JCM 9827 / NBRC 10315 / NRRL Y-1498 / VKM Y-70</strain>
    </source>
</reference>
<sequence>MNGTETQITYSYLNDELLSEFQGQGTEQLIQLIEAPAQPDVDAYELVGTVFTELIMVLEDGKLDPEAIIEFLSSCIKDEETANHFCQVLNLFPLSEPVESLIKKLHTNQKVIQPSSLAKFLSTDTLGKLGIVPGDTLSKQLNTRKRDEYYTQKKFNLLHEEPEGFARLIVELMNILRSGESESQVDYAIKMVDTIIGHYSLDPNRVFDVTFDCFSNSLISNEKFIIAFYKKSLWWPQVNSDNSSLNSLSLGGDDDLAKIIGLRLVKPSEDKAFAETTKLLIAILIKEGLVSFGSVYKFFGPDDEQMAKLERLHKKGLEEEVFKSSANALALAAPLMDEEESEGSSTNTNKKTGDLTTEEQIADLLGINLKFQMLKSFLAVGLYWPSVFILTEYPFLALVDEEVGELICRLYHHMITPLYGMHTNLLEDDLAALSKPKQIAIQRPNNEVYYQDYTPHTYLTFKATTQDYFHKRFVYFYDNWTSGLPLIHSSEQLFQQCQGLLKFLNVQFAKDIQLFVKICKIGVSEIESSGPTDEWFTFFRNQMFPAISVLQENSIAVENAYQILSFYPKENRFNLYSEFHQVTSKNNPYIKISYGKAEKNTKDVLKRLSKETVRPMMRRIAKISFCNPLPCFLTILQQIESYDNLNSLVVETARYFNSYGWDVLTLAIMMRVTASGRSNIQTNGLFERQWIQSLASFVGKICHRYPNSIDISTLLEFILKSLHSNDTSVLTIFKEMLLSMGGLTSSNNLTLDQIYRLNSGDTLKRLIYSTINDTRYSNSKAGTILVKNLVELDCVNEFLVLLYQMNENVTYEDNELHLKVITNRKDDLSTVMQLFCDLINFYVQDELFDEKLSPISKLSYTCHVPPEWVFEIWRKHMDPYSNDFLAKDMEGFKPYLGDYVWQSLSPGLYSTFWQLSLYDVNYVDYLYISSAEKHQNSLESLETSYTKSKRAHASRQDIESKKDAFEVVQKLVSDIPVDQQKHESHYNKVIARITEESSSWFVKNDEGVAMKMFLQYCILPRAVHSSFDAVYSAKFVFKLFQVGVQKFSLEEYLNYLFQSRVLFGTFFTSTLTESENLGLFFSELLIELNSWCNNETFEKLTNGLTNKEGVTLSFKGFKDLLYSYHTSLLDDLLTTLNSTDYMCRRNSIIFLKNIIHIYPVVEDQCEQLAEVIQQIINTEEREDLKLAVNALIGHIKARQSKWIHLWDFIEMPEAQLEVHRSKREAIANEIRKINEAKRLKEQLEYEERERIQKERAETLRREKEAEALKVKEKQKLSYDESSQTTSTRADVRKDGVESRKDYYSKYENFSKASTPSGTRPTSENGN</sequence>
<feature type="compositionally biased region" description="Polar residues" evidence="5">
    <location>
        <begin position="1279"/>
        <end position="1288"/>
    </location>
</feature>
<evidence type="ECO:0000256" key="1">
    <source>
        <dbReference type="ARBA" id="ARBA00004123"/>
    </source>
</evidence>
<evidence type="ECO:0000259" key="6">
    <source>
        <dbReference type="Pfam" id="PF11262"/>
    </source>
</evidence>
<dbReference type="EMBL" id="GL996512">
    <property type="protein sequence ID" value="EGV65929.1"/>
    <property type="molecule type" value="Genomic_DNA"/>
</dbReference>
<dbReference type="eggNOG" id="KOG1874">
    <property type="taxonomic scope" value="Eukaryota"/>
</dbReference>
<feature type="domain" description="THO complex subunitTHOC2 C-terminal" evidence="6">
    <location>
        <begin position="901"/>
        <end position="1195"/>
    </location>
</feature>
<dbReference type="PANTHER" id="PTHR21597">
    <property type="entry name" value="THO2 PROTEIN"/>
    <property type="match status" value="1"/>
</dbReference>
<evidence type="ECO:0000313" key="9">
    <source>
        <dbReference type="EMBL" id="EGV65929.1"/>
    </source>
</evidence>
<evidence type="ECO:0000256" key="5">
    <source>
        <dbReference type="SAM" id="MobiDB-lite"/>
    </source>
</evidence>
<evidence type="ECO:0000256" key="3">
    <source>
        <dbReference type="ARBA" id="ARBA00019596"/>
    </source>
</evidence>
<dbReference type="GO" id="GO:0006397">
    <property type="term" value="P:mRNA processing"/>
    <property type="evidence" value="ECO:0007669"/>
    <property type="project" value="InterPro"/>
</dbReference>
<dbReference type="InterPro" id="IPR032302">
    <property type="entry name" value="THOC2_N"/>
</dbReference>
<organism evidence="10">
    <name type="scientific">Candida tenuis (strain ATCC 10573 / BCRC 21748 / CBS 615 / JCM 9827 / NBRC 10315 / NRRL Y-1498 / VKM Y-70)</name>
    <name type="common">Yeast</name>
    <name type="synonym">Yamadazyma tenuis</name>
    <dbReference type="NCBI Taxonomy" id="590646"/>
    <lineage>
        <taxon>Eukaryota</taxon>
        <taxon>Fungi</taxon>
        <taxon>Dikarya</taxon>
        <taxon>Ascomycota</taxon>
        <taxon>Saccharomycotina</taxon>
        <taxon>Pichiomycetes</taxon>
        <taxon>Debaryomycetaceae</taxon>
        <taxon>Yamadazyma</taxon>
    </lineage>
</organism>
<evidence type="ECO:0000259" key="8">
    <source>
        <dbReference type="Pfam" id="PF16134"/>
    </source>
</evidence>
<comment type="subcellular location">
    <subcellularLocation>
        <location evidence="1">Nucleus</location>
    </subcellularLocation>
</comment>
<dbReference type="Pfam" id="PF11262">
    <property type="entry name" value="Tho2"/>
    <property type="match status" value="1"/>
</dbReference>
<dbReference type="Proteomes" id="UP000000707">
    <property type="component" value="Unassembled WGS sequence"/>
</dbReference>
<proteinExistence type="inferred from homology"/>
<dbReference type="InterPro" id="IPR021418">
    <property type="entry name" value="THO_THOC2_C"/>
</dbReference>